<gene>
    <name evidence="4" type="ORF">BVC80_1837g110</name>
</gene>
<dbReference type="GO" id="GO:1900150">
    <property type="term" value="P:regulation of defense response to fungus"/>
    <property type="evidence" value="ECO:0007669"/>
    <property type="project" value="InterPro"/>
</dbReference>
<dbReference type="Pfam" id="PF22910">
    <property type="entry name" value="EDR4-like_1st"/>
    <property type="match status" value="1"/>
</dbReference>
<name>A0A200R3L1_MACCD</name>
<feature type="domain" description="Probable zinc-ribbon" evidence="2">
    <location>
        <begin position="620"/>
        <end position="663"/>
    </location>
</feature>
<feature type="region of interest" description="Disordered" evidence="1">
    <location>
        <begin position="42"/>
        <end position="227"/>
    </location>
</feature>
<accession>A0A200R3L1</accession>
<evidence type="ECO:0000259" key="3">
    <source>
        <dbReference type="Pfam" id="PF22910"/>
    </source>
</evidence>
<feature type="region of interest" description="Disordered" evidence="1">
    <location>
        <begin position="723"/>
        <end position="789"/>
    </location>
</feature>
<feature type="compositionally biased region" description="Low complexity" evidence="1">
    <location>
        <begin position="176"/>
        <end position="188"/>
    </location>
</feature>
<dbReference type="STRING" id="56857.A0A200R3L1"/>
<dbReference type="OMA" id="ARYEKDQ"/>
<evidence type="ECO:0000259" key="2">
    <source>
        <dbReference type="Pfam" id="PF11331"/>
    </source>
</evidence>
<keyword evidence="5" id="KW-1185">Reference proteome</keyword>
<evidence type="ECO:0000313" key="5">
    <source>
        <dbReference type="Proteomes" id="UP000195402"/>
    </source>
</evidence>
<sequence length="789" mass="88419">MSGTGANVRLVRCPKCRGILPELANVPLYKCGGCGATLRAKNRKQADQSTSSGTLDDNPAQNNELEHASQGKELTSSSQEVNMCPTEPSEQVQFEGCSKEQSGSRIVSKGISSPGELNCQEKKEHSEAEGSTEADGNNGVDYGLSSPDSQIISEGYSTTYTPHRSSDESIPSQTDNSSSNEQLEQSQEIFRRDSDHSRSRDTVETTEVTDENNIPEEDKLSGREVTDANNILEEDKFSGRLIRVSKSPTTRSSHAYDGSVSSYEGWDDQVPDQDLFKQGFFETRKVAEDFDTNGRPTMADFPVTNKMITNIDLPNQSRKFSSMSPSKKQGPVMMENNVNWDQDGLPDGTSYDIEEQEQHNFEGFQPVRNWIRSERDEVLSRKTFYRKGSSAGNKNGVPSSYGNKEFMYGSGLHSPDKIPYVERNQMELLRKVDELRDQLCRSYAQRGKTNEKFPIRGTQQDNEQAMYYNHEPPGPEVLRGYDGNHPWHLSGAYRPSKSVPFQRGSSRVPFLGKATDCRHHVDYTCLHGCPEQWQCPLQMPLPNVFCNSHQCGGINPGHICYHPCDSGPANPGRHMDSKFPFRGCNSEQLPHNQSHMDRKVEKLYHRNRRNPIKRHCRPIAGGAPFVVCTSCRKLLHLPADFSPSSRRCHKLRCGSCSEVLVFQFHNRTNVPYRPNLAVPPPSEVDNSSDATTTRILASKYHTNDFPQVEEELNSKDYRVSVLKQSRDDHESSVGGASQSVGQPLSEETKADKLLRGKEVRHSAGSPLHRLMGYSSPRQMIERPSTGLER</sequence>
<evidence type="ECO:0000256" key="1">
    <source>
        <dbReference type="SAM" id="MobiDB-lite"/>
    </source>
</evidence>
<feature type="compositionally biased region" description="Basic and acidic residues" evidence="1">
    <location>
        <begin position="216"/>
        <end position="226"/>
    </location>
</feature>
<comment type="caution">
    <text evidence="4">The sequence shown here is derived from an EMBL/GenBank/DDBJ whole genome shotgun (WGS) entry which is preliminary data.</text>
</comment>
<dbReference type="Proteomes" id="UP000195402">
    <property type="component" value="Unassembled WGS sequence"/>
</dbReference>
<feature type="domain" description="Enhanced disease resistance 4-like N-terminal" evidence="3">
    <location>
        <begin position="7"/>
        <end position="40"/>
    </location>
</feature>
<feature type="compositionally biased region" description="Low complexity" evidence="1">
    <location>
        <begin position="732"/>
        <end position="742"/>
    </location>
</feature>
<feature type="compositionally biased region" description="Polar residues" evidence="1">
    <location>
        <begin position="47"/>
        <end position="63"/>
    </location>
</feature>
<dbReference type="InterPro" id="IPR021480">
    <property type="entry name" value="Zinc_ribbon_12"/>
</dbReference>
<evidence type="ECO:0000313" key="4">
    <source>
        <dbReference type="EMBL" id="OVA17309.1"/>
    </source>
</evidence>
<dbReference type="Pfam" id="PF11331">
    <property type="entry name" value="Zn_ribbon_12"/>
    <property type="match status" value="1"/>
</dbReference>
<dbReference type="InterPro" id="IPR055126">
    <property type="entry name" value="EDR4-like_N"/>
</dbReference>
<dbReference type="PANTHER" id="PTHR31105:SF38">
    <property type="entry name" value="PROTEIN ENHANCED DISEASE RESISTANCE 4"/>
    <property type="match status" value="1"/>
</dbReference>
<dbReference type="InParanoid" id="A0A200R3L1"/>
<protein>
    <submittedName>
        <fullName evidence="4">Uncharacterized protein</fullName>
    </submittedName>
</protein>
<feature type="compositionally biased region" description="Basic and acidic residues" evidence="1">
    <location>
        <begin position="746"/>
        <end position="761"/>
    </location>
</feature>
<dbReference type="EMBL" id="MVGT01000438">
    <property type="protein sequence ID" value="OVA17309.1"/>
    <property type="molecule type" value="Genomic_DNA"/>
</dbReference>
<proteinExistence type="predicted"/>
<reference evidence="4 5" key="1">
    <citation type="journal article" date="2017" name="Mol. Plant">
        <title>The Genome of Medicinal Plant Macleaya cordata Provides New Insights into Benzylisoquinoline Alkaloids Metabolism.</title>
        <authorList>
            <person name="Liu X."/>
            <person name="Liu Y."/>
            <person name="Huang P."/>
            <person name="Ma Y."/>
            <person name="Qing Z."/>
            <person name="Tang Q."/>
            <person name="Cao H."/>
            <person name="Cheng P."/>
            <person name="Zheng Y."/>
            <person name="Yuan Z."/>
            <person name="Zhou Y."/>
            <person name="Liu J."/>
            <person name="Tang Z."/>
            <person name="Zhuo Y."/>
            <person name="Zhang Y."/>
            <person name="Yu L."/>
            <person name="Huang J."/>
            <person name="Yang P."/>
            <person name="Peng Q."/>
            <person name="Zhang J."/>
            <person name="Jiang W."/>
            <person name="Zhang Z."/>
            <person name="Lin K."/>
            <person name="Ro D.K."/>
            <person name="Chen X."/>
            <person name="Xiong X."/>
            <person name="Shang Y."/>
            <person name="Huang S."/>
            <person name="Zeng J."/>
        </authorList>
    </citation>
    <scope>NUCLEOTIDE SEQUENCE [LARGE SCALE GENOMIC DNA]</scope>
    <source>
        <strain evidence="5">cv. BLH2017</strain>
        <tissue evidence="4">Root</tissue>
    </source>
</reference>
<dbReference type="OrthoDB" id="1930285at2759"/>
<feature type="compositionally biased region" description="Polar residues" evidence="1">
    <location>
        <begin position="72"/>
        <end position="81"/>
    </location>
</feature>
<feature type="compositionally biased region" description="Basic and acidic residues" evidence="1">
    <location>
        <begin position="189"/>
        <end position="203"/>
    </location>
</feature>
<dbReference type="AlphaFoldDB" id="A0A200R3L1"/>
<dbReference type="InterPro" id="IPR040244">
    <property type="entry name" value="EDR4-like"/>
</dbReference>
<feature type="compositionally biased region" description="Basic and acidic residues" evidence="1">
    <location>
        <begin position="119"/>
        <end position="128"/>
    </location>
</feature>
<dbReference type="PANTHER" id="PTHR31105">
    <property type="entry name" value="EXTRA-LARGE G-PROTEIN-LIKE"/>
    <property type="match status" value="1"/>
</dbReference>
<organism evidence="4 5">
    <name type="scientific">Macleaya cordata</name>
    <name type="common">Five-seeded plume-poppy</name>
    <name type="synonym">Bocconia cordata</name>
    <dbReference type="NCBI Taxonomy" id="56857"/>
    <lineage>
        <taxon>Eukaryota</taxon>
        <taxon>Viridiplantae</taxon>
        <taxon>Streptophyta</taxon>
        <taxon>Embryophyta</taxon>
        <taxon>Tracheophyta</taxon>
        <taxon>Spermatophyta</taxon>
        <taxon>Magnoliopsida</taxon>
        <taxon>Ranunculales</taxon>
        <taxon>Papaveraceae</taxon>
        <taxon>Papaveroideae</taxon>
        <taxon>Macleaya</taxon>
    </lineage>
</organism>
<feature type="compositionally biased region" description="Polar residues" evidence="1">
    <location>
        <begin position="146"/>
        <end position="175"/>
    </location>
</feature>